<keyword evidence="12" id="KW-1185">Reference proteome</keyword>
<evidence type="ECO:0000256" key="5">
    <source>
        <dbReference type="ARBA" id="ARBA00023125"/>
    </source>
</evidence>
<dbReference type="SMART" id="SM00487">
    <property type="entry name" value="DEXDc"/>
    <property type="match status" value="1"/>
</dbReference>
<dbReference type="InterPro" id="IPR011545">
    <property type="entry name" value="DEAD/DEAH_box_helicase_dom"/>
</dbReference>
<reference evidence="11 12" key="1">
    <citation type="journal article" date="2024" name="J Genomics">
        <title>Draft genome sequencing and assembly of Favolaschia claudopus CIRM-BRFM 2984 isolated from oak limbs.</title>
        <authorList>
            <person name="Navarro D."/>
            <person name="Drula E."/>
            <person name="Chaduli D."/>
            <person name="Cazenave R."/>
            <person name="Ahrendt S."/>
            <person name="Wang J."/>
            <person name="Lipzen A."/>
            <person name="Daum C."/>
            <person name="Barry K."/>
            <person name="Grigoriev I.V."/>
            <person name="Favel A."/>
            <person name="Rosso M.N."/>
            <person name="Martin F."/>
        </authorList>
    </citation>
    <scope>NUCLEOTIDE SEQUENCE [LARGE SCALE GENOMIC DNA]</scope>
    <source>
        <strain evidence="11 12">CIRM-BRFM 2984</strain>
    </source>
</reference>
<dbReference type="GO" id="GO:0005524">
    <property type="term" value="F:ATP binding"/>
    <property type="evidence" value="ECO:0007669"/>
    <property type="project" value="UniProtKB-KW"/>
</dbReference>
<comment type="similarity">
    <text evidence="1">Belongs to the helicase family. RecQ subfamily.</text>
</comment>
<proteinExistence type="inferred from homology"/>
<dbReference type="Pfam" id="PF00271">
    <property type="entry name" value="Helicase_C"/>
    <property type="match status" value="1"/>
</dbReference>
<dbReference type="PANTHER" id="PTHR13710">
    <property type="entry name" value="DNA HELICASE RECQ FAMILY MEMBER"/>
    <property type="match status" value="1"/>
</dbReference>
<dbReference type="PANTHER" id="PTHR13710:SF154">
    <property type="entry name" value="RECQ HELICASE, PUTATIVE (AFU_ORTHOLOGUE AFUA_6G14720)-RELATED"/>
    <property type="match status" value="1"/>
</dbReference>
<dbReference type="InterPro" id="IPR027417">
    <property type="entry name" value="P-loop_NTPase"/>
</dbReference>
<name>A0AAV9ZHW2_9AGAR</name>
<dbReference type="Proteomes" id="UP001362999">
    <property type="component" value="Unassembled WGS sequence"/>
</dbReference>
<keyword evidence="2" id="KW-0547">Nucleotide-binding</keyword>
<dbReference type="GO" id="GO:0003677">
    <property type="term" value="F:DNA binding"/>
    <property type="evidence" value="ECO:0007669"/>
    <property type="project" value="UniProtKB-KW"/>
</dbReference>
<feature type="compositionally biased region" description="Polar residues" evidence="8">
    <location>
        <begin position="656"/>
        <end position="673"/>
    </location>
</feature>
<dbReference type="PROSITE" id="PS51192">
    <property type="entry name" value="HELICASE_ATP_BIND_1"/>
    <property type="match status" value="1"/>
</dbReference>
<evidence type="ECO:0000256" key="3">
    <source>
        <dbReference type="ARBA" id="ARBA00022801"/>
    </source>
</evidence>
<dbReference type="EC" id="5.6.2.4" evidence="7"/>
<dbReference type="GO" id="GO:0009378">
    <property type="term" value="F:four-way junction helicase activity"/>
    <property type="evidence" value="ECO:0007669"/>
    <property type="project" value="TreeGrafter"/>
</dbReference>
<dbReference type="EMBL" id="JAWWNJ010000149">
    <property type="protein sequence ID" value="KAK6981622.1"/>
    <property type="molecule type" value="Genomic_DNA"/>
</dbReference>
<evidence type="ECO:0000256" key="1">
    <source>
        <dbReference type="ARBA" id="ARBA00005446"/>
    </source>
</evidence>
<feature type="domain" description="Helicase ATP-binding" evidence="9">
    <location>
        <begin position="92"/>
        <end position="264"/>
    </location>
</feature>
<dbReference type="GO" id="GO:0016787">
    <property type="term" value="F:hydrolase activity"/>
    <property type="evidence" value="ECO:0007669"/>
    <property type="project" value="UniProtKB-KW"/>
</dbReference>
<dbReference type="GO" id="GO:0000724">
    <property type="term" value="P:double-strand break repair via homologous recombination"/>
    <property type="evidence" value="ECO:0007669"/>
    <property type="project" value="TreeGrafter"/>
</dbReference>
<dbReference type="Gene3D" id="3.40.50.300">
    <property type="entry name" value="P-loop containing nucleotide triphosphate hydrolases"/>
    <property type="match status" value="2"/>
</dbReference>
<dbReference type="PROSITE" id="PS00690">
    <property type="entry name" value="DEAH_ATP_HELICASE"/>
    <property type="match status" value="1"/>
</dbReference>
<dbReference type="GO" id="GO:0005694">
    <property type="term" value="C:chromosome"/>
    <property type="evidence" value="ECO:0007669"/>
    <property type="project" value="TreeGrafter"/>
</dbReference>
<feature type="domain" description="Helicase C-terminal" evidence="10">
    <location>
        <begin position="302"/>
        <end position="466"/>
    </location>
</feature>
<evidence type="ECO:0000313" key="12">
    <source>
        <dbReference type="Proteomes" id="UP001362999"/>
    </source>
</evidence>
<dbReference type="Pfam" id="PF00270">
    <property type="entry name" value="DEAD"/>
    <property type="match status" value="1"/>
</dbReference>
<keyword evidence="3 11" id="KW-0378">Hydrolase</keyword>
<protein>
    <recommendedName>
        <fullName evidence="7">DNA 3'-5' helicase</fullName>
        <ecNumber evidence="7">5.6.2.4</ecNumber>
    </recommendedName>
</protein>
<feature type="region of interest" description="Disordered" evidence="8">
    <location>
        <begin position="634"/>
        <end position="673"/>
    </location>
</feature>
<organism evidence="11 12">
    <name type="scientific">Favolaschia claudopus</name>
    <dbReference type="NCBI Taxonomy" id="2862362"/>
    <lineage>
        <taxon>Eukaryota</taxon>
        <taxon>Fungi</taxon>
        <taxon>Dikarya</taxon>
        <taxon>Basidiomycota</taxon>
        <taxon>Agaricomycotina</taxon>
        <taxon>Agaricomycetes</taxon>
        <taxon>Agaricomycetidae</taxon>
        <taxon>Agaricales</taxon>
        <taxon>Marasmiineae</taxon>
        <taxon>Mycenaceae</taxon>
        <taxon>Favolaschia</taxon>
    </lineage>
</organism>
<dbReference type="GO" id="GO:0043138">
    <property type="term" value="F:3'-5' DNA helicase activity"/>
    <property type="evidence" value="ECO:0007669"/>
    <property type="project" value="UniProtKB-EC"/>
</dbReference>
<dbReference type="PROSITE" id="PS51194">
    <property type="entry name" value="HELICASE_CTER"/>
    <property type="match status" value="1"/>
</dbReference>
<keyword evidence="4" id="KW-0067">ATP-binding</keyword>
<dbReference type="InterPro" id="IPR014001">
    <property type="entry name" value="Helicase_ATP-bd"/>
</dbReference>
<evidence type="ECO:0000256" key="7">
    <source>
        <dbReference type="ARBA" id="ARBA00034808"/>
    </source>
</evidence>
<feature type="compositionally biased region" description="Basic residues" evidence="8">
    <location>
        <begin position="642"/>
        <end position="651"/>
    </location>
</feature>
<gene>
    <name evidence="11" type="ORF">R3P38DRAFT_3460233</name>
</gene>
<evidence type="ECO:0000256" key="4">
    <source>
        <dbReference type="ARBA" id="ARBA00022840"/>
    </source>
</evidence>
<feature type="region of interest" description="Disordered" evidence="8">
    <location>
        <begin position="784"/>
        <end position="808"/>
    </location>
</feature>
<evidence type="ECO:0000256" key="8">
    <source>
        <dbReference type="SAM" id="MobiDB-lite"/>
    </source>
</evidence>
<dbReference type="InterPro" id="IPR001650">
    <property type="entry name" value="Helicase_C-like"/>
</dbReference>
<evidence type="ECO:0000313" key="11">
    <source>
        <dbReference type="EMBL" id="KAK6981622.1"/>
    </source>
</evidence>
<evidence type="ECO:0000259" key="10">
    <source>
        <dbReference type="PROSITE" id="PS51194"/>
    </source>
</evidence>
<accession>A0AAV9ZHW2</accession>
<dbReference type="InterPro" id="IPR002464">
    <property type="entry name" value="DNA/RNA_helicase_DEAH_CS"/>
</dbReference>
<comment type="catalytic activity">
    <reaction evidence="6">
        <text>Couples ATP hydrolysis with the unwinding of duplex DNA by translocating in the 3'-5' direction.</text>
        <dbReference type="EC" id="5.6.2.4"/>
    </reaction>
</comment>
<dbReference type="AlphaFoldDB" id="A0AAV9ZHW2"/>
<dbReference type="SMART" id="SM00490">
    <property type="entry name" value="HELICc"/>
    <property type="match status" value="1"/>
</dbReference>
<evidence type="ECO:0000256" key="2">
    <source>
        <dbReference type="ARBA" id="ARBA00022741"/>
    </source>
</evidence>
<sequence>MESRRPARLLLVLLSWITFLLLLYHIPMPAVQSRLDSHLRDAQKFGKILEKARADALKSRGYSAAPTRARIRNEFTARNNGMLAHEWQVNIAEALHLGLDCSLIAGTGAGKTMPFVMPLFADPDKVVIVISPLNALEVDQASRFRKMGLSAVAVNGDTYSPDIHKEIEQSKHRVIITSPDMCLQHDKFRQLLSAPAFAKQVAAFVIDEAHCISQWGDNFRPEYSQLGTLRAFVPLHVPFLFASATLPPLVLAEVRKSLHFSTDTSYHVNFGNDRPNIAWFVQHMNGAKSDLDALNFIVPPHDSEDVDIPIEQSMVFIDDINLGMEALEHVRDLLPPRMRGAVALYHSRRSKRSKRIIMEKFRAGEIKILLTTEAAGMGCDLSHIQLVVQFMVPDSLSIWMQRAGRAGRNFFIAARAILLVQPSVFKEVKSKTPNPADEVTFQKSVEDALRTWIETEECRRDVADDYFDNGIIRISPTGTCCDNCLRKLNPDHALLGGRSMTTSSTDSPSPPSQYRREQHLKGARDLLTGWRADKCATIYRRRPWGPKALMPDEILTKIAMRAHLKSTPDLIGAGWGPTHAARHGEEVLSMLADFDAKYRRARADEIRRRAEAKKAATAQRKQLAKEQKAIERAEKLKNRAAAPKKPRKSRAKANSTPTPVLQPSASNFQPPSTPFHSHSVLPYATPFPSFSPSLPEYFPEPSQLLHSIIHPPPTPFTPTPITPNPFVHMHGMPPIHHSRLQFETPTPNTAGTPIQTGLPPVRWEHVAPTSFYGPLPPAFIPGHPSRIPLTPLPSNTQDNSQPSGHFNFPIDYDTLFQ</sequence>
<feature type="region of interest" description="Disordered" evidence="8">
    <location>
        <begin position="495"/>
        <end position="515"/>
    </location>
</feature>
<keyword evidence="5" id="KW-0238">DNA-binding</keyword>
<feature type="non-terminal residue" evidence="11">
    <location>
        <position position="1"/>
    </location>
</feature>
<feature type="compositionally biased region" description="Polar residues" evidence="8">
    <location>
        <begin position="792"/>
        <end position="804"/>
    </location>
</feature>
<comment type="caution">
    <text evidence="11">The sequence shown here is derived from an EMBL/GenBank/DDBJ whole genome shotgun (WGS) entry which is preliminary data.</text>
</comment>
<evidence type="ECO:0000256" key="6">
    <source>
        <dbReference type="ARBA" id="ARBA00034617"/>
    </source>
</evidence>
<evidence type="ECO:0000259" key="9">
    <source>
        <dbReference type="PROSITE" id="PS51192"/>
    </source>
</evidence>
<dbReference type="SUPFAM" id="SSF52540">
    <property type="entry name" value="P-loop containing nucleoside triphosphate hydrolases"/>
    <property type="match status" value="1"/>
</dbReference>
<dbReference type="GO" id="GO:0005737">
    <property type="term" value="C:cytoplasm"/>
    <property type="evidence" value="ECO:0007669"/>
    <property type="project" value="TreeGrafter"/>
</dbReference>